<dbReference type="InterPro" id="IPR050228">
    <property type="entry name" value="Carboxylesterase_BioH"/>
</dbReference>
<dbReference type="EMBL" id="CP051141">
    <property type="protein sequence ID" value="QIW99510.1"/>
    <property type="molecule type" value="Genomic_DNA"/>
</dbReference>
<reference evidence="5 6" key="1">
    <citation type="journal article" date="2016" name="Sci. Rep.">
        <title>Peltaster fructicola genome reveals evolution from an invasive phytopathogen to an ectophytic parasite.</title>
        <authorList>
            <person name="Xu C."/>
            <person name="Chen H."/>
            <person name="Gleason M.L."/>
            <person name="Xu J.R."/>
            <person name="Liu H."/>
            <person name="Zhang R."/>
            <person name="Sun G."/>
        </authorList>
    </citation>
    <scope>NUCLEOTIDE SEQUENCE [LARGE SCALE GENOMIC DNA]</scope>
    <source>
        <strain evidence="5 6">LNHT1506</strain>
    </source>
</reference>
<dbReference type="PANTHER" id="PTHR43194">
    <property type="entry name" value="HYDROLASE ALPHA/BETA FOLD FAMILY"/>
    <property type="match status" value="1"/>
</dbReference>
<evidence type="ECO:0000313" key="5">
    <source>
        <dbReference type="EMBL" id="QIW99510.1"/>
    </source>
</evidence>
<evidence type="ECO:0000259" key="4">
    <source>
        <dbReference type="Pfam" id="PF00561"/>
    </source>
</evidence>
<dbReference type="Gene3D" id="3.40.50.1820">
    <property type="entry name" value="alpha/beta hydrolase"/>
    <property type="match status" value="1"/>
</dbReference>
<name>A0A6H0XXW9_9PEZI</name>
<sequence>MPNAGYPSTMKSLETTEDPVGPGQQRPYPKPDKTDKLPFQIPGYSEKGDTVYKLWGDLASKKTPLICLHGGPGMAHNYILPICLIAQDFGIPVIMYDQIGCGLSTHFPERKGDEKFWTPQLFMAELDNLKSTLGITDFDLLGQSWGGMLGGQYAITQPKGLRKLIIADSPASMVTWVEEAAKLRKQLPQDVQDTLTRCEKEGKTETPEYEAAVNVYYTKHLCRIVPFPDEIQQTLAQVEKDNTVYHTMNGPSEFHVIGSLRTWNIEKDLKKITHETVPGGMMVINGYFDEATDICARPFFTEPQAKVKWTRYALSGHCPHLEETERYVADLGAFLLEE</sequence>
<comment type="similarity">
    <text evidence="1">Belongs to the peptidase S33 family.</text>
</comment>
<dbReference type="InterPro" id="IPR005945">
    <property type="entry name" value="Pro_imino_pep"/>
</dbReference>
<dbReference type="NCBIfam" id="TIGR01250">
    <property type="entry name" value="pro_imino_pep_2"/>
    <property type="match status" value="1"/>
</dbReference>
<dbReference type="InterPro" id="IPR000073">
    <property type="entry name" value="AB_hydrolase_1"/>
</dbReference>
<keyword evidence="6" id="KW-1185">Reference proteome</keyword>
<evidence type="ECO:0000256" key="3">
    <source>
        <dbReference type="SAM" id="MobiDB-lite"/>
    </source>
</evidence>
<dbReference type="GO" id="GO:0008233">
    <property type="term" value="F:peptidase activity"/>
    <property type="evidence" value="ECO:0007669"/>
    <property type="project" value="InterPro"/>
</dbReference>
<evidence type="ECO:0000313" key="6">
    <source>
        <dbReference type="Proteomes" id="UP000503462"/>
    </source>
</evidence>
<dbReference type="AlphaFoldDB" id="A0A6H0XXW9"/>
<feature type="domain" description="AB hydrolase-1" evidence="4">
    <location>
        <begin position="64"/>
        <end position="200"/>
    </location>
</feature>
<dbReference type="PANTHER" id="PTHR43194:SF2">
    <property type="entry name" value="PEROXISOMAL MEMBRANE PROTEIN LPX1"/>
    <property type="match status" value="1"/>
</dbReference>
<accession>A0A6H0XXW9</accession>
<dbReference type="InterPro" id="IPR029058">
    <property type="entry name" value="AB_hydrolase_fold"/>
</dbReference>
<organism evidence="5 6">
    <name type="scientific">Peltaster fructicola</name>
    <dbReference type="NCBI Taxonomy" id="286661"/>
    <lineage>
        <taxon>Eukaryota</taxon>
        <taxon>Fungi</taxon>
        <taxon>Dikarya</taxon>
        <taxon>Ascomycota</taxon>
        <taxon>Pezizomycotina</taxon>
        <taxon>Dothideomycetes</taxon>
        <taxon>Dothideomycetes incertae sedis</taxon>
        <taxon>Peltaster</taxon>
    </lineage>
</organism>
<evidence type="ECO:0000256" key="2">
    <source>
        <dbReference type="ARBA" id="ARBA00022801"/>
    </source>
</evidence>
<dbReference type="Pfam" id="PF00561">
    <property type="entry name" value="Abhydrolase_1"/>
    <property type="match status" value="1"/>
</dbReference>
<evidence type="ECO:0000256" key="1">
    <source>
        <dbReference type="ARBA" id="ARBA00010088"/>
    </source>
</evidence>
<protein>
    <recommendedName>
        <fullName evidence="4">AB hydrolase-1 domain-containing protein</fullName>
    </recommendedName>
</protein>
<gene>
    <name evidence="5" type="ORF">AMS68_005028</name>
</gene>
<keyword evidence="2" id="KW-0378">Hydrolase</keyword>
<dbReference type="Proteomes" id="UP000503462">
    <property type="component" value="Chromosome 3"/>
</dbReference>
<dbReference type="GO" id="GO:0006508">
    <property type="term" value="P:proteolysis"/>
    <property type="evidence" value="ECO:0007669"/>
    <property type="project" value="InterPro"/>
</dbReference>
<proteinExistence type="inferred from homology"/>
<dbReference type="InterPro" id="IPR002410">
    <property type="entry name" value="Peptidase_S33"/>
</dbReference>
<dbReference type="PRINTS" id="PR00793">
    <property type="entry name" value="PROAMNOPTASE"/>
</dbReference>
<dbReference type="PIRSF" id="PIRSF005539">
    <property type="entry name" value="Pept_S33_TRI_F1"/>
    <property type="match status" value="1"/>
</dbReference>
<dbReference type="OrthoDB" id="190201at2759"/>
<feature type="region of interest" description="Disordered" evidence="3">
    <location>
        <begin position="1"/>
        <end position="38"/>
    </location>
</feature>
<dbReference type="SUPFAM" id="SSF53474">
    <property type="entry name" value="alpha/beta-Hydrolases"/>
    <property type="match status" value="1"/>
</dbReference>